<dbReference type="Gene3D" id="3.40.50.10170">
    <property type="match status" value="1"/>
</dbReference>
<dbReference type="SUPFAM" id="SSF82549">
    <property type="entry name" value="DAK1/DegV-like"/>
    <property type="match status" value="1"/>
</dbReference>
<dbReference type="InterPro" id="IPR050270">
    <property type="entry name" value="DegV_domain_contain"/>
</dbReference>
<keyword evidence="3" id="KW-1185">Reference proteome</keyword>
<dbReference type="PROSITE" id="PS51482">
    <property type="entry name" value="DEGV"/>
    <property type="match status" value="1"/>
</dbReference>
<sequence length="276" mass="31088">MKIAILTDSSFDGNKKDFKDLFVVPLMISRDNAEQIKDDEQLSFDEFYKMLEKEKLKTSQTIPEDMLTAWDNLLKEYDQVIVALLSKGLSGQFNTATMLAKDEPYNGKIFVVDTNGVSSVLTREIEQISKWIEAGKTGPEIKELVESELNNKFTTFIIPKNLEVLKRGGRIKPAAAALAKLLKITPILRYDGEIDKFGTTRTFKKAVKEVLEKIKEECPGIEKIDISYSKSDDSVLEMVKEVVAESGLKIDIFCQLSNVIATHTGTETFAFIGWKK</sequence>
<evidence type="ECO:0000256" key="1">
    <source>
        <dbReference type="ARBA" id="ARBA00023121"/>
    </source>
</evidence>
<evidence type="ECO:0000313" key="2">
    <source>
        <dbReference type="EMBL" id="AHI54101.1"/>
    </source>
</evidence>
<dbReference type="EMBL" id="CP006934">
    <property type="protein sequence ID" value="AHI54101.1"/>
    <property type="molecule type" value="Genomic_DNA"/>
</dbReference>
<dbReference type="KEGG" id="ssab:SSABA_v1c06990"/>
<dbReference type="HOGENOM" id="CLU_048251_3_0_14"/>
<organism evidence="2 3">
    <name type="scientific">Spiroplasma sabaudiense Ar-1343</name>
    <dbReference type="NCBI Taxonomy" id="1276257"/>
    <lineage>
        <taxon>Bacteria</taxon>
        <taxon>Bacillati</taxon>
        <taxon>Mycoplasmatota</taxon>
        <taxon>Mollicutes</taxon>
        <taxon>Entomoplasmatales</taxon>
        <taxon>Spiroplasmataceae</taxon>
        <taxon>Spiroplasma</taxon>
    </lineage>
</organism>
<dbReference type="OrthoDB" id="388177at2"/>
<dbReference type="STRING" id="1276257.SSABA_v1c06990"/>
<gene>
    <name evidence="2" type="primary">degV1</name>
    <name evidence="2" type="ORF">SSABA_v1c06990</name>
</gene>
<reference evidence="2 3" key="1">
    <citation type="journal article" date="2014" name="Genome Biol. Evol.">
        <title>Molecular evolution of the substrate utilization strategies and putative virulence factors in mosquito-associated Spiroplasma species.</title>
        <authorList>
            <person name="Chang T.H."/>
            <person name="Lo W.S."/>
            <person name="Ku C."/>
            <person name="Chen L.L."/>
            <person name="Kuo C.H."/>
        </authorList>
    </citation>
    <scope>NUCLEOTIDE SEQUENCE [LARGE SCALE GENOMIC DNA]</scope>
    <source>
        <strain evidence="2">Ar-1343</strain>
    </source>
</reference>
<dbReference type="NCBIfam" id="TIGR00762">
    <property type="entry name" value="DegV"/>
    <property type="match status" value="1"/>
</dbReference>
<dbReference type="PANTHER" id="PTHR33434">
    <property type="entry name" value="DEGV DOMAIN-CONTAINING PROTEIN DR_1986-RELATED"/>
    <property type="match status" value="1"/>
</dbReference>
<dbReference type="RefSeq" id="WP_025251239.1">
    <property type="nucleotide sequence ID" value="NZ_CP006934.1"/>
</dbReference>
<dbReference type="GO" id="GO:0008289">
    <property type="term" value="F:lipid binding"/>
    <property type="evidence" value="ECO:0007669"/>
    <property type="project" value="UniProtKB-KW"/>
</dbReference>
<evidence type="ECO:0000313" key="3">
    <source>
        <dbReference type="Proteomes" id="UP000019265"/>
    </source>
</evidence>
<dbReference type="eggNOG" id="COG1307">
    <property type="taxonomic scope" value="Bacteria"/>
</dbReference>
<protein>
    <submittedName>
        <fullName evidence="2">DegV family protein</fullName>
    </submittedName>
</protein>
<dbReference type="AlphaFoldDB" id="W6AAR0"/>
<accession>W6AAR0</accession>
<name>W6AAR0_9MOLU</name>
<dbReference type="PANTHER" id="PTHR33434:SF2">
    <property type="entry name" value="FATTY ACID-BINDING PROTEIN TM_1468"/>
    <property type="match status" value="1"/>
</dbReference>
<keyword evidence="1" id="KW-0446">Lipid-binding</keyword>
<dbReference type="Pfam" id="PF02645">
    <property type="entry name" value="DegV"/>
    <property type="match status" value="1"/>
</dbReference>
<proteinExistence type="predicted"/>
<dbReference type="Gene3D" id="3.30.1180.10">
    <property type="match status" value="1"/>
</dbReference>
<dbReference type="InterPro" id="IPR003797">
    <property type="entry name" value="DegV"/>
</dbReference>
<dbReference type="InterPro" id="IPR043168">
    <property type="entry name" value="DegV_C"/>
</dbReference>
<dbReference type="PATRIC" id="fig|1276257.3.peg.711"/>
<dbReference type="Proteomes" id="UP000019265">
    <property type="component" value="Chromosome"/>
</dbReference>